<protein>
    <submittedName>
        <fullName evidence="1">Uncharacterized protein</fullName>
    </submittedName>
</protein>
<sequence length="93" mass="10148">MGNTRSSRCELVSLGMPQRERDLHLAVMGNDKTMLHQIVSLGVDLDYPWSNPAIPSIKDSTTPLLAAVSLNHVDISLVGAAPLYQITLPLRLI</sequence>
<dbReference type="Proteomes" id="UP001374579">
    <property type="component" value="Unassembled WGS sequence"/>
</dbReference>
<evidence type="ECO:0000313" key="1">
    <source>
        <dbReference type="EMBL" id="KAK7109785.1"/>
    </source>
</evidence>
<proteinExistence type="predicted"/>
<gene>
    <name evidence="1" type="ORF">V1264_013770</name>
</gene>
<name>A0AAN9BRF0_9CAEN</name>
<dbReference type="AlphaFoldDB" id="A0AAN9BRF0"/>
<accession>A0AAN9BRF0</accession>
<dbReference type="EMBL" id="JBAMIC010000003">
    <property type="protein sequence ID" value="KAK7109785.1"/>
    <property type="molecule type" value="Genomic_DNA"/>
</dbReference>
<keyword evidence="2" id="KW-1185">Reference proteome</keyword>
<evidence type="ECO:0000313" key="2">
    <source>
        <dbReference type="Proteomes" id="UP001374579"/>
    </source>
</evidence>
<comment type="caution">
    <text evidence="1">The sequence shown here is derived from an EMBL/GenBank/DDBJ whole genome shotgun (WGS) entry which is preliminary data.</text>
</comment>
<organism evidence="1 2">
    <name type="scientific">Littorina saxatilis</name>
    <dbReference type="NCBI Taxonomy" id="31220"/>
    <lineage>
        <taxon>Eukaryota</taxon>
        <taxon>Metazoa</taxon>
        <taxon>Spiralia</taxon>
        <taxon>Lophotrochozoa</taxon>
        <taxon>Mollusca</taxon>
        <taxon>Gastropoda</taxon>
        <taxon>Caenogastropoda</taxon>
        <taxon>Littorinimorpha</taxon>
        <taxon>Littorinoidea</taxon>
        <taxon>Littorinidae</taxon>
        <taxon>Littorina</taxon>
    </lineage>
</organism>
<reference evidence="1 2" key="1">
    <citation type="submission" date="2024-02" db="EMBL/GenBank/DDBJ databases">
        <title>Chromosome-scale genome assembly of the rough periwinkle Littorina saxatilis.</title>
        <authorList>
            <person name="De Jode A."/>
            <person name="Faria R."/>
            <person name="Formenti G."/>
            <person name="Sims Y."/>
            <person name="Smith T.P."/>
            <person name="Tracey A."/>
            <person name="Wood J.M.D."/>
            <person name="Zagrodzka Z.B."/>
            <person name="Johannesson K."/>
            <person name="Butlin R.K."/>
            <person name="Leder E.H."/>
        </authorList>
    </citation>
    <scope>NUCLEOTIDE SEQUENCE [LARGE SCALE GENOMIC DNA]</scope>
    <source>
        <strain evidence="1">Snail1</strain>
        <tissue evidence="1">Muscle</tissue>
    </source>
</reference>